<evidence type="ECO:0000313" key="8">
    <source>
        <dbReference type="EMBL" id="MEJ8855966.1"/>
    </source>
</evidence>
<dbReference type="SUPFAM" id="SSF50685">
    <property type="entry name" value="Barwin-like endoglucanases"/>
    <property type="match status" value="1"/>
</dbReference>
<comment type="caution">
    <text evidence="8">The sequence shown here is derived from an EMBL/GenBank/DDBJ whole genome shotgun (WGS) entry which is preliminary data.</text>
</comment>
<evidence type="ECO:0000256" key="3">
    <source>
        <dbReference type="HAMAP-Rule" id="MF_02071"/>
    </source>
</evidence>
<comment type="function">
    <text evidence="3">Lytic transglycosylase with a strong preference for naked glycan strands that lack stem peptides.</text>
</comment>
<dbReference type="HAMAP" id="MF_02071">
    <property type="entry name" value="RlpA"/>
    <property type="match status" value="1"/>
</dbReference>
<dbReference type="InterPro" id="IPR034718">
    <property type="entry name" value="RlpA"/>
</dbReference>
<keyword evidence="3" id="KW-0472">Membrane</keyword>
<dbReference type="PANTHER" id="PTHR34183:SF1">
    <property type="entry name" value="ENDOLYTIC PEPTIDOGLYCAN TRANSGLYCOSYLASE RLPA"/>
    <property type="match status" value="1"/>
</dbReference>
<evidence type="ECO:0000256" key="5">
    <source>
        <dbReference type="SAM" id="MobiDB-lite"/>
    </source>
</evidence>
<feature type="domain" description="RlpA-like protein double-psi beta-barrel" evidence="7">
    <location>
        <begin position="104"/>
        <end position="191"/>
    </location>
</feature>
<dbReference type="CDD" id="cd22268">
    <property type="entry name" value="DPBB_RlpA-like"/>
    <property type="match status" value="1"/>
</dbReference>
<feature type="signal peptide" evidence="6">
    <location>
        <begin position="1"/>
        <end position="22"/>
    </location>
</feature>
<keyword evidence="9" id="KW-1185">Reference proteome</keyword>
<dbReference type="EMBL" id="JBBKZS010000005">
    <property type="protein sequence ID" value="MEJ8855966.1"/>
    <property type="molecule type" value="Genomic_DNA"/>
</dbReference>
<keyword evidence="3" id="KW-0449">Lipoprotein</keyword>
<keyword evidence="6" id="KW-0732">Signal</keyword>
<evidence type="ECO:0000256" key="1">
    <source>
        <dbReference type="ARBA" id="ARBA00023239"/>
    </source>
</evidence>
<comment type="similarity">
    <text evidence="3 4">Belongs to the RlpA family.</text>
</comment>
<feature type="compositionally biased region" description="Low complexity" evidence="5">
    <location>
        <begin position="30"/>
        <end position="53"/>
    </location>
</feature>
<reference evidence="8 9" key="1">
    <citation type="submission" date="2024-03" db="EMBL/GenBank/DDBJ databases">
        <title>Novel species of the genus Variovorax.</title>
        <authorList>
            <person name="Liu Q."/>
            <person name="Xin Y.-H."/>
        </authorList>
    </citation>
    <scope>NUCLEOTIDE SEQUENCE [LARGE SCALE GENOMIC DNA]</scope>
    <source>
        <strain evidence="8 9">KACC 18901</strain>
    </source>
</reference>
<keyword evidence="2 3" id="KW-0961">Cell wall biogenesis/degradation</keyword>
<feature type="region of interest" description="Disordered" evidence="5">
    <location>
        <begin position="203"/>
        <end position="244"/>
    </location>
</feature>
<dbReference type="Pfam" id="PF03330">
    <property type="entry name" value="DPBB_1"/>
    <property type="match status" value="1"/>
</dbReference>
<evidence type="ECO:0000256" key="6">
    <source>
        <dbReference type="SAM" id="SignalP"/>
    </source>
</evidence>
<dbReference type="RefSeq" id="WP_340336032.1">
    <property type="nucleotide sequence ID" value="NZ_JBBKZS010000005.1"/>
</dbReference>
<gene>
    <name evidence="3" type="primary">rlpA</name>
    <name evidence="8" type="ORF">WKW79_15410</name>
</gene>
<organism evidence="8 9">
    <name type="scientific">Variovorax robiniae</name>
    <dbReference type="NCBI Taxonomy" id="1836199"/>
    <lineage>
        <taxon>Bacteria</taxon>
        <taxon>Pseudomonadati</taxon>
        <taxon>Pseudomonadota</taxon>
        <taxon>Betaproteobacteria</taxon>
        <taxon>Burkholderiales</taxon>
        <taxon>Comamonadaceae</taxon>
        <taxon>Variovorax</taxon>
    </lineage>
</organism>
<keyword evidence="1 3" id="KW-0456">Lyase</keyword>
<keyword evidence="3" id="KW-1003">Cell membrane</keyword>
<accession>A0ABU8X8L5</accession>
<feature type="region of interest" description="Disordered" evidence="5">
    <location>
        <begin position="28"/>
        <end position="73"/>
    </location>
</feature>
<dbReference type="InterPro" id="IPR012997">
    <property type="entry name" value="RplA"/>
</dbReference>
<dbReference type="PROSITE" id="PS51257">
    <property type="entry name" value="PROKAR_LIPOPROTEIN"/>
    <property type="match status" value="1"/>
</dbReference>
<dbReference type="InterPro" id="IPR009009">
    <property type="entry name" value="RlpA-like_DPBB"/>
</dbReference>
<dbReference type="Gene3D" id="2.40.40.10">
    <property type="entry name" value="RlpA-like domain"/>
    <property type="match status" value="1"/>
</dbReference>
<evidence type="ECO:0000256" key="4">
    <source>
        <dbReference type="RuleBase" id="RU003495"/>
    </source>
</evidence>
<keyword evidence="3" id="KW-0564">Palmitate</keyword>
<dbReference type="PANTHER" id="PTHR34183">
    <property type="entry name" value="ENDOLYTIC PEPTIDOGLYCAN TRANSGLYCOSYLASE RLPA"/>
    <property type="match status" value="1"/>
</dbReference>
<evidence type="ECO:0000259" key="7">
    <source>
        <dbReference type="Pfam" id="PF03330"/>
    </source>
</evidence>
<dbReference type="Proteomes" id="UP001367030">
    <property type="component" value="Unassembled WGS sequence"/>
</dbReference>
<evidence type="ECO:0000313" key="9">
    <source>
        <dbReference type="Proteomes" id="UP001367030"/>
    </source>
</evidence>
<comment type="subcellular location">
    <subcellularLocation>
        <location evidence="3">Cell membrane</location>
        <topology evidence="3">Lipid-anchor</topology>
    </subcellularLocation>
</comment>
<name>A0ABU8X8L5_9BURK</name>
<dbReference type="NCBIfam" id="TIGR00413">
    <property type="entry name" value="rlpA"/>
    <property type="match status" value="1"/>
</dbReference>
<feature type="chain" id="PRO_5045215835" description="Endolytic peptidoglycan transglycosylase RlpA" evidence="6">
    <location>
        <begin position="23"/>
        <end position="244"/>
    </location>
</feature>
<dbReference type="EC" id="4.2.2.-" evidence="3"/>
<proteinExistence type="inferred from homology"/>
<evidence type="ECO:0000256" key="2">
    <source>
        <dbReference type="ARBA" id="ARBA00023316"/>
    </source>
</evidence>
<protein>
    <recommendedName>
        <fullName evidence="3">Endolytic peptidoglycan transglycosylase RlpA</fullName>
        <ecNumber evidence="3">4.2.2.-</ecNumber>
    </recommendedName>
</protein>
<dbReference type="InterPro" id="IPR036908">
    <property type="entry name" value="RlpA-like_sf"/>
</dbReference>
<sequence length="244" mass="25492">MKVWRVGCRVAALLAVAFTAGCVVPPAAPGSPGSEGSEAASTADAGASSTGFSWPRLRPLARQPATPPGAAPQSAVATVNYDIYNSESPDDGVPGDTGPREVIERGNASWYGIDFHNKKTANGERFDMSAMTAAHKTLPFGTKVCVRSLVNGKEVLVRINDRGPYAAGRIIDLSRAAAEQIGMIGLGFKQVSLSVIDRKEQRCGGAAGDADGFEPAAYTPAAPTSKRKATPETGPKAINPRQRR</sequence>